<organism evidence="2 3">
    <name type="scientific">Lactarius akahatsu</name>
    <dbReference type="NCBI Taxonomy" id="416441"/>
    <lineage>
        <taxon>Eukaryota</taxon>
        <taxon>Fungi</taxon>
        <taxon>Dikarya</taxon>
        <taxon>Basidiomycota</taxon>
        <taxon>Agaricomycotina</taxon>
        <taxon>Agaricomycetes</taxon>
        <taxon>Russulales</taxon>
        <taxon>Russulaceae</taxon>
        <taxon>Lactarius</taxon>
    </lineage>
</organism>
<gene>
    <name evidence="2" type="ORF">EDB92DRAFT_1939465</name>
</gene>
<evidence type="ECO:0000256" key="1">
    <source>
        <dbReference type="SAM" id="MobiDB-lite"/>
    </source>
</evidence>
<comment type="caution">
    <text evidence="2">The sequence shown here is derived from an EMBL/GenBank/DDBJ whole genome shotgun (WGS) entry which is preliminary data.</text>
</comment>
<feature type="region of interest" description="Disordered" evidence="1">
    <location>
        <begin position="325"/>
        <end position="356"/>
    </location>
</feature>
<dbReference type="Proteomes" id="UP001201163">
    <property type="component" value="Unassembled WGS sequence"/>
</dbReference>
<accession>A0AAD4LS11</accession>
<protein>
    <submittedName>
        <fullName evidence="2">Uncharacterized protein</fullName>
    </submittedName>
</protein>
<dbReference type="AlphaFoldDB" id="A0AAD4LS11"/>
<name>A0AAD4LS11_9AGAM</name>
<dbReference type="EMBL" id="JAKELL010000001">
    <property type="protein sequence ID" value="KAH9001658.1"/>
    <property type="molecule type" value="Genomic_DNA"/>
</dbReference>
<keyword evidence="3" id="KW-1185">Reference proteome</keyword>
<evidence type="ECO:0000313" key="3">
    <source>
        <dbReference type="Proteomes" id="UP001201163"/>
    </source>
</evidence>
<proteinExistence type="predicted"/>
<sequence>MVLKGSKVEDAFTYLIAELEREGDTMSLARTTAEAMQAEAALFKQRWTPDNSDRLDEMREVWRKEAIEAQRAAAYRDAERHWREWRETELSNAQATAMRRISPDEIARDCGSDAQRLIEEKRAFAKDYVASNYFQSDAMKVTREDFFQSTLQQIYPEVRKEVETKAAIFREKLTQEREDAIRNDNVIDLYLAAMKPKTKGKGKAKSVTANQQLSLATPMAGAKRSAEGLIRTSSVAASDHVTVIGDDTDTGMILEDAPTVLPSPVPGETPTERIEAVVAAMGEQLGGNPFLAFGHAAAMLDPFLQRESSICDDAQAINPAVAATRGVSTSVHGPGNAMEDDPSPPPAPVREATPDDDPLAAFKAVNRWETSASQPSSACHSNKQSRVPTTMIVVVAVACSVHPGAPAASRR</sequence>
<reference evidence="2" key="1">
    <citation type="submission" date="2022-01" db="EMBL/GenBank/DDBJ databases">
        <title>Comparative genomics reveals a dynamic genome evolution in the ectomycorrhizal milk-cap (Lactarius) mushrooms.</title>
        <authorList>
            <consortium name="DOE Joint Genome Institute"/>
            <person name="Lebreton A."/>
            <person name="Tang N."/>
            <person name="Kuo A."/>
            <person name="LaButti K."/>
            <person name="Drula E."/>
            <person name="Barry K."/>
            <person name="Clum A."/>
            <person name="Lipzen A."/>
            <person name="Mousain D."/>
            <person name="Ng V."/>
            <person name="Wang R."/>
            <person name="Wang X."/>
            <person name="Dai Y."/>
            <person name="Henrissat B."/>
            <person name="Grigoriev I.V."/>
            <person name="Guerin-Laguette A."/>
            <person name="Yu F."/>
            <person name="Martin F.M."/>
        </authorList>
    </citation>
    <scope>NUCLEOTIDE SEQUENCE</scope>
    <source>
        <strain evidence="2">QP</strain>
    </source>
</reference>
<evidence type="ECO:0000313" key="2">
    <source>
        <dbReference type="EMBL" id="KAH9001658.1"/>
    </source>
</evidence>